<dbReference type="OrthoDB" id="515490at2"/>
<comment type="caution">
    <text evidence="1">The sequence shown here is derived from an EMBL/GenBank/DDBJ whole genome shotgun (WGS) entry which is preliminary data.</text>
</comment>
<evidence type="ECO:0000313" key="2">
    <source>
        <dbReference type="Proteomes" id="UP000271624"/>
    </source>
</evidence>
<sequence length="81" mass="9523">MRSVYSLSNNEFAKKLTAEERQVRLNKASKEYMRGRISRQQFHQAERDYGTDYTLVTFGLAKQRSVIPRFINKLTSIFSSK</sequence>
<dbReference type="Proteomes" id="UP000271624">
    <property type="component" value="Unassembled WGS sequence"/>
</dbReference>
<reference evidence="1" key="1">
    <citation type="submission" date="2018-12" db="EMBL/GenBank/DDBJ databases">
        <authorList>
            <person name="Will S."/>
            <person name="Neumann-Schaal M."/>
            <person name="Henke P."/>
        </authorList>
    </citation>
    <scope>NUCLEOTIDE SEQUENCE</scope>
    <source>
        <strain evidence="1">PCC 7102</strain>
    </source>
</reference>
<dbReference type="EMBL" id="RSCL01000006">
    <property type="protein sequence ID" value="RUT06586.1"/>
    <property type="molecule type" value="Genomic_DNA"/>
</dbReference>
<dbReference type="AlphaFoldDB" id="A0A3S1CMD5"/>
<reference evidence="1" key="2">
    <citation type="journal article" date="2019" name="Genome Biol. Evol.">
        <title>Day and night: Metabolic profiles and evolutionary relationships of six axenic non-marine cyanobacteria.</title>
        <authorList>
            <person name="Will S.E."/>
            <person name="Henke P."/>
            <person name="Boedeker C."/>
            <person name="Huang S."/>
            <person name="Brinkmann H."/>
            <person name="Rohde M."/>
            <person name="Jarek M."/>
            <person name="Friedl T."/>
            <person name="Seufert S."/>
            <person name="Schumacher M."/>
            <person name="Overmann J."/>
            <person name="Neumann-Schaal M."/>
            <person name="Petersen J."/>
        </authorList>
    </citation>
    <scope>NUCLEOTIDE SEQUENCE [LARGE SCALE GENOMIC DNA]</scope>
    <source>
        <strain evidence="1">PCC 7102</strain>
    </source>
</reference>
<evidence type="ECO:0000313" key="1">
    <source>
        <dbReference type="EMBL" id="RUT06586.1"/>
    </source>
</evidence>
<proteinExistence type="predicted"/>
<protein>
    <submittedName>
        <fullName evidence="1">Uncharacterized protein</fullName>
    </submittedName>
</protein>
<organism evidence="1 2">
    <name type="scientific">Dulcicalothrix desertica PCC 7102</name>
    <dbReference type="NCBI Taxonomy" id="232991"/>
    <lineage>
        <taxon>Bacteria</taxon>
        <taxon>Bacillati</taxon>
        <taxon>Cyanobacteriota</taxon>
        <taxon>Cyanophyceae</taxon>
        <taxon>Nostocales</taxon>
        <taxon>Calotrichaceae</taxon>
        <taxon>Dulcicalothrix</taxon>
    </lineage>
</organism>
<dbReference type="RefSeq" id="WP_127081382.1">
    <property type="nucleotide sequence ID" value="NZ_RSCL01000006.1"/>
</dbReference>
<keyword evidence="2" id="KW-1185">Reference proteome</keyword>
<gene>
    <name evidence="1" type="ORF">DSM106972_028430</name>
</gene>
<name>A0A3S1CMD5_9CYAN</name>
<accession>A0A3S1CMD5</accession>